<feature type="domain" description="Peptidase M14" evidence="6">
    <location>
        <begin position="12"/>
        <end position="260"/>
    </location>
</feature>
<comment type="similarity">
    <text evidence="5">Belongs to the peptidase M14 family.</text>
</comment>
<protein>
    <submittedName>
        <fullName evidence="7">M14 family metallocarboxypeptidase</fullName>
    </submittedName>
</protein>
<evidence type="ECO:0000259" key="6">
    <source>
        <dbReference type="PROSITE" id="PS52035"/>
    </source>
</evidence>
<dbReference type="GO" id="GO:0006508">
    <property type="term" value="P:proteolysis"/>
    <property type="evidence" value="ECO:0007669"/>
    <property type="project" value="InterPro"/>
</dbReference>
<keyword evidence="4" id="KW-0862">Zinc</keyword>
<dbReference type="Gene3D" id="3.40.630.10">
    <property type="entry name" value="Zn peptidases"/>
    <property type="match status" value="1"/>
</dbReference>
<dbReference type="EMBL" id="JACHVC010000006">
    <property type="protein sequence ID" value="MBC2605469.1"/>
    <property type="molecule type" value="Genomic_DNA"/>
</dbReference>
<evidence type="ECO:0000256" key="2">
    <source>
        <dbReference type="ARBA" id="ARBA00022723"/>
    </source>
</evidence>
<comment type="caution">
    <text evidence="7">The sequence shown here is derived from an EMBL/GenBank/DDBJ whole genome shotgun (WGS) entry which is preliminary data.</text>
</comment>
<gene>
    <name evidence="7" type="ORF">H5P27_05380</name>
</gene>
<evidence type="ECO:0000256" key="5">
    <source>
        <dbReference type="PROSITE-ProRule" id="PRU01379"/>
    </source>
</evidence>
<dbReference type="PROSITE" id="PS52035">
    <property type="entry name" value="PEPTIDASE_M14"/>
    <property type="match status" value="1"/>
</dbReference>
<dbReference type="AlphaFoldDB" id="A0A7X1B4W8"/>
<keyword evidence="7" id="KW-0645">Protease</keyword>
<evidence type="ECO:0000313" key="7">
    <source>
        <dbReference type="EMBL" id="MBC2605469.1"/>
    </source>
</evidence>
<name>A0A7X1B4W8_9BACT</name>
<evidence type="ECO:0000256" key="4">
    <source>
        <dbReference type="ARBA" id="ARBA00022833"/>
    </source>
</evidence>
<feature type="active site" description="Proton donor/acceptor" evidence="5">
    <location>
        <position position="236"/>
    </location>
</feature>
<evidence type="ECO:0000313" key="8">
    <source>
        <dbReference type="Proteomes" id="UP000526501"/>
    </source>
</evidence>
<dbReference type="CDD" id="cd06231">
    <property type="entry name" value="M14_REP34-like"/>
    <property type="match status" value="1"/>
</dbReference>
<dbReference type="GO" id="GO:0008270">
    <property type="term" value="F:zinc ion binding"/>
    <property type="evidence" value="ECO:0007669"/>
    <property type="project" value="InterPro"/>
</dbReference>
<dbReference type="InterPro" id="IPR055438">
    <property type="entry name" value="AstE_AspA_cat"/>
</dbReference>
<dbReference type="Proteomes" id="UP000526501">
    <property type="component" value="Unassembled WGS sequence"/>
</dbReference>
<accession>A0A7X1B4W8</accession>
<keyword evidence="7" id="KW-0121">Carboxypeptidase</keyword>
<sequence>MSSKPQPEPENENHSQRFDLAAFESDVDSLAASAGFAKHEIWQDGLGHAINLWTKESATPDAPSILISAGMHGDEPAGPLALLELFKNYPFSEQFEWLLTPVLNPTGLLQGTRENASGIDQNRDFLLRQSPEIKAYTNWWESHRTACALHLSLHEDWETDGYYFYAINSSQLPCYSKELQQILSKKIPLQQTGPVDDHELAAPGLIVHPCEADEPEGWPEAIWLTKSHPTLSYTFEAPSSHPLEDRVKGLETCLKVALDRSHAALVDCSSQAG</sequence>
<evidence type="ECO:0000256" key="1">
    <source>
        <dbReference type="ARBA" id="ARBA00001947"/>
    </source>
</evidence>
<dbReference type="GO" id="GO:0004181">
    <property type="term" value="F:metallocarboxypeptidase activity"/>
    <property type="evidence" value="ECO:0007669"/>
    <property type="project" value="InterPro"/>
</dbReference>
<dbReference type="GO" id="GO:0016788">
    <property type="term" value="F:hydrolase activity, acting on ester bonds"/>
    <property type="evidence" value="ECO:0007669"/>
    <property type="project" value="InterPro"/>
</dbReference>
<dbReference type="SUPFAM" id="SSF53187">
    <property type="entry name" value="Zn-dependent exopeptidases"/>
    <property type="match status" value="1"/>
</dbReference>
<proteinExistence type="inferred from homology"/>
<organism evidence="7 8">
    <name type="scientific">Pelagicoccus albus</name>
    <dbReference type="NCBI Taxonomy" id="415222"/>
    <lineage>
        <taxon>Bacteria</taxon>
        <taxon>Pseudomonadati</taxon>
        <taxon>Verrucomicrobiota</taxon>
        <taxon>Opitutia</taxon>
        <taxon>Puniceicoccales</taxon>
        <taxon>Pelagicoccaceae</taxon>
        <taxon>Pelagicoccus</taxon>
    </lineage>
</organism>
<evidence type="ECO:0000256" key="3">
    <source>
        <dbReference type="ARBA" id="ARBA00022801"/>
    </source>
</evidence>
<dbReference type="RefSeq" id="WP_185659344.1">
    <property type="nucleotide sequence ID" value="NZ_CAWPOO010000006.1"/>
</dbReference>
<reference evidence="7 8" key="1">
    <citation type="submission" date="2020-07" db="EMBL/GenBank/DDBJ databases">
        <authorList>
            <person name="Feng X."/>
        </authorList>
    </citation>
    <scope>NUCLEOTIDE SEQUENCE [LARGE SCALE GENOMIC DNA]</scope>
    <source>
        <strain evidence="7 8">JCM23202</strain>
    </source>
</reference>
<keyword evidence="2" id="KW-0479">Metal-binding</keyword>
<keyword evidence="8" id="KW-1185">Reference proteome</keyword>
<dbReference type="InterPro" id="IPR000834">
    <property type="entry name" value="Peptidase_M14"/>
</dbReference>
<keyword evidence="3" id="KW-0378">Hydrolase</keyword>
<dbReference type="Pfam" id="PF24827">
    <property type="entry name" value="AstE_AspA_cat"/>
    <property type="match status" value="1"/>
</dbReference>
<comment type="cofactor">
    <cofactor evidence="1">
        <name>Zn(2+)</name>
        <dbReference type="ChEBI" id="CHEBI:29105"/>
    </cofactor>
</comment>